<organism evidence="4 5">
    <name type="scientific">Aeromicrobium ginsengisoli</name>
    <dbReference type="NCBI Taxonomy" id="363867"/>
    <lineage>
        <taxon>Bacteria</taxon>
        <taxon>Bacillati</taxon>
        <taxon>Actinomycetota</taxon>
        <taxon>Actinomycetes</taxon>
        <taxon>Propionibacteriales</taxon>
        <taxon>Nocardioidaceae</taxon>
        <taxon>Aeromicrobium</taxon>
    </lineage>
</organism>
<dbReference type="AlphaFoldDB" id="A0A5M4FAF1"/>
<sequence>MYAEKTDGASTNPALSTKFTREFGIEHPIVQGGMQWVGRAELVAAVAEAGALGMITALTQPTPEDLVKEIARTRDLTDKPFGVNLTILPAINPPPYDEYRQAIIESGVTIVETAGSNPGPHLAQFHAAGIKVLHKCTSVRHAIKAQELGVDGISIDGFECAGHPGEDDVPGLVLIPAAAPHITIPMIASGGFADARGLVAALALGADGINMGTRFMCTQESPIHDTIKQAIVRATERDTELIFRPLRNTARVASNTVSRDVVRILADGGGFDDVKDLVSGARGRTVYELGDPEAGIWTVGTCQGLIHDVPPAGELVRRMVADARELIRGRLAHMVQKTPE</sequence>
<dbReference type="Proteomes" id="UP000380867">
    <property type="component" value="Unassembled WGS sequence"/>
</dbReference>
<evidence type="ECO:0000256" key="3">
    <source>
        <dbReference type="ARBA" id="ARBA00023002"/>
    </source>
</evidence>
<dbReference type="PANTHER" id="PTHR32332:SF20">
    <property type="entry name" value="2-NITROPROPANE DIOXYGENASE-LIKE PROTEIN"/>
    <property type="match status" value="1"/>
</dbReference>
<gene>
    <name evidence="4" type="ORF">ESP70_018625</name>
</gene>
<dbReference type="PANTHER" id="PTHR32332">
    <property type="entry name" value="2-NITROPROPANE DIOXYGENASE"/>
    <property type="match status" value="1"/>
</dbReference>
<dbReference type="CDD" id="cd04730">
    <property type="entry name" value="NPD_like"/>
    <property type="match status" value="1"/>
</dbReference>
<keyword evidence="2" id="KW-0288">FMN</keyword>
<proteinExistence type="predicted"/>
<dbReference type="SUPFAM" id="SSF51412">
    <property type="entry name" value="Inosine monophosphate dehydrogenase (IMPDH)"/>
    <property type="match status" value="1"/>
</dbReference>
<evidence type="ECO:0000313" key="4">
    <source>
        <dbReference type="EMBL" id="KAA1394219.1"/>
    </source>
</evidence>
<comment type="caution">
    <text evidence="4">The sequence shown here is derived from an EMBL/GenBank/DDBJ whole genome shotgun (WGS) entry which is preliminary data.</text>
</comment>
<keyword evidence="3" id="KW-0560">Oxidoreductase</keyword>
<keyword evidence="4" id="KW-0503">Monooxygenase</keyword>
<accession>A0A5M4FAF1</accession>
<keyword evidence="1" id="KW-0285">Flavoprotein</keyword>
<dbReference type="RefSeq" id="WP_149690829.1">
    <property type="nucleotide sequence ID" value="NZ_SDPQ02000004.1"/>
</dbReference>
<dbReference type="Pfam" id="PF03060">
    <property type="entry name" value="NMO"/>
    <property type="match status" value="1"/>
</dbReference>
<dbReference type="OrthoDB" id="9778912at2"/>
<keyword evidence="5" id="KW-1185">Reference proteome</keyword>
<protein>
    <submittedName>
        <fullName evidence="4">Nitronate monooxygenase</fullName>
    </submittedName>
</protein>
<name>A0A5M4FAF1_9ACTN</name>
<reference evidence="4" key="1">
    <citation type="submission" date="2019-09" db="EMBL/GenBank/DDBJ databases">
        <authorList>
            <person name="Li J."/>
        </authorList>
    </citation>
    <scope>NUCLEOTIDE SEQUENCE [LARGE SCALE GENOMIC DNA]</scope>
    <source>
        <strain evidence="4">JCM 14732</strain>
    </source>
</reference>
<dbReference type="InterPro" id="IPR004136">
    <property type="entry name" value="NMO"/>
</dbReference>
<dbReference type="Gene3D" id="3.20.20.70">
    <property type="entry name" value="Aldolase class I"/>
    <property type="match status" value="1"/>
</dbReference>
<dbReference type="EMBL" id="SDPQ02000004">
    <property type="protein sequence ID" value="KAA1394219.1"/>
    <property type="molecule type" value="Genomic_DNA"/>
</dbReference>
<dbReference type="GO" id="GO:0018580">
    <property type="term" value="F:nitronate monooxygenase activity"/>
    <property type="evidence" value="ECO:0007669"/>
    <property type="project" value="InterPro"/>
</dbReference>
<dbReference type="InterPro" id="IPR013785">
    <property type="entry name" value="Aldolase_TIM"/>
</dbReference>
<evidence type="ECO:0000256" key="1">
    <source>
        <dbReference type="ARBA" id="ARBA00022630"/>
    </source>
</evidence>
<evidence type="ECO:0000313" key="5">
    <source>
        <dbReference type="Proteomes" id="UP000380867"/>
    </source>
</evidence>
<evidence type="ECO:0000256" key="2">
    <source>
        <dbReference type="ARBA" id="ARBA00022643"/>
    </source>
</evidence>